<evidence type="ECO:0000313" key="1">
    <source>
        <dbReference type="EMBL" id="NVI09391.1"/>
    </source>
</evidence>
<gene>
    <name evidence="1" type="ORF">FSB64_38235</name>
</gene>
<comment type="caution">
    <text evidence="1">The sequence shown here is derived from an EMBL/GenBank/DDBJ whole genome shotgun (WGS) entry which is preliminary data.</text>
</comment>
<organism evidence="1 2">
    <name type="scientific">Paraburkholderia youngii</name>
    <dbReference type="NCBI Taxonomy" id="2782701"/>
    <lineage>
        <taxon>Bacteria</taxon>
        <taxon>Pseudomonadati</taxon>
        <taxon>Pseudomonadota</taxon>
        <taxon>Betaproteobacteria</taxon>
        <taxon>Burkholderiales</taxon>
        <taxon>Burkholderiaceae</taxon>
        <taxon>Paraburkholderia</taxon>
    </lineage>
</organism>
<sequence length="108" mass="12117">MTPEPPRHLIKLCTVDWLHFPGARYWSATSGFTPNTIYDPVTKRRLTPQEQAAAGSFANAALVGVMSRSTSDLQTFTPKAITAMVPRQALDLVEARRRLTLMQDVFRK</sequence>
<name>A0ABX2NYR1_9BURK</name>
<accession>A0ABX2NYR1</accession>
<dbReference type="EMBL" id="VOMC01000081">
    <property type="protein sequence ID" value="NVI09391.1"/>
    <property type="molecule type" value="Genomic_DNA"/>
</dbReference>
<dbReference type="RefSeq" id="WP_176369772.1">
    <property type="nucleotide sequence ID" value="NZ_JBNDKO010000002.1"/>
</dbReference>
<dbReference type="Proteomes" id="UP000821598">
    <property type="component" value="Unassembled WGS sequence"/>
</dbReference>
<proteinExistence type="predicted"/>
<protein>
    <submittedName>
        <fullName evidence="1">Uncharacterized protein</fullName>
    </submittedName>
</protein>
<evidence type="ECO:0000313" key="2">
    <source>
        <dbReference type="Proteomes" id="UP000821598"/>
    </source>
</evidence>
<keyword evidence="2" id="KW-1185">Reference proteome</keyword>
<reference evidence="1 2" key="1">
    <citation type="submission" date="2019-08" db="EMBL/GenBank/DDBJ databases">
        <title>Paraburkholderia simonii sp. nov. and P. youngii sp. nov. Brazilian and Mexican Mimosa-associated rhizobia.</title>
        <authorList>
            <person name="Mavima L."/>
            <person name="Beukes C.W."/>
            <person name="Palmer M."/>
            <person name="De Meyer S.E."/>
            <person name="James E.K."/>
            <person name="Maluk M."/>
            <person name="Avontuur J.R."/>
            <person name="Chan W.Y."/>
            <person name="Venter S.N."/>
            <person name="Steenkamp E.T."/>
        </authorList>
    </citation>
    <scope>NUCLEOTIDE SEQUENCE [LARGE SCALE GENOMIC DNA]</scope>
    <source>
        <strain evidence="1 2">JPY454</strain>
    </source>
</reference>